<gene>
    <name evidence="2" type="ORF">QBA35_21550</name>
</gene>
<sequence length="125" mass="13580">MATVVMATVVMATVAMATVVMATVVMATVAMDTVAMDTVAMTAVSTVVVVHRSPTQYRCRRRCRRLLRRGNRAAVGAFMNGSEQDFVSADLVNFVDVVDDFTAFAGPRMYVRSLPQPCGRTNALR</sequence>
<protein>
    <recommendedName>
        <fullName evidence="4">Secreted protein</fullName>
    </recommendedName>
</protein>
<dbReference type="Proteomes" id="UP001310290">
    <property type="component" value="Unassembled WGS sequence"/>
</dbReference>
<keyword evidence="1" id="KW-0732">Signal</keyword>
<evidence type="ECO:0000313" key="3">
    <source>
        <dbReference type="Proteomes" id="UP001310290"/>
    </source>
</evidence>
<reference evidence="2" key="1">
    <citation type="submission" date="2023-04" db="EMBL/GenBank/DDBJ databases">
        <title>Genomic diversity of scab-causing Streptomyces spp. in the province of Quebec, Canada.</title>
        <authorList>
            <person name="Biessy A."/>
            <person name="Cadieux M."/>
            <person name="Ciotola M."/>
            <person name="Filion M."/>
        </authorList>
    </citation>
    <scope>NUCLEOTIDE SEQUENCE</scope>
    <source>
        <strain evidence="2">B21-115</strain>
    </source>
</reference>
<name>A0ABU8AQK4_9ACTN</name>
<feature type="chain" id="PRO_5046867016" description="Secreted protein" evidence="1">
    <location>
        <begin position="23"/>
        <end position="125"/>
    </location>
</feature>
<accession>A0ABU8AQK4</accession>
<organism evidence="2 3">
    <name type="scientific">Streptomyces bottropensis</name>
    <dbReference type="NCBI Taxonomy" id="42235"/>
    <lineage>
        <taxon>Bacteria</taxon>
        <taxon>Bacillati</taxon>
        <taxon>Actinomycetota</taxon>
        <taxon>Actinomycetes</taxon>
        <taxon>Kitasatosporales</taxon>
        <taxon>Streptomycetaceae</taxon>
        <taxon>Streptomyces</taxon>
    </lineage>
</organism>
<evidence type="ECO:0000256" key="1">
    <source>
        <dbReference type="SAM" id="SignalP"/>
    </source>
</evidence>
<comment type="caution">
    <text evidence="2">The sequence shown here is derived from an EMBL/GenBank/DDBJ whole genome shotgun (WGS) entry which is preliminary data.</text>
</comment>
<evidence type="ECO:0008006" key="4">
    <source>
        <dbReference type="Google" id="ProtNLM"/>
    </source>
</evidence>
<dbReference type="RefSeq" id="WP_334659433.1">
    <property type="nucleotide sequence ID" value="NZ_JARULZ010000001.1"/>
</dbReference>
<keyword evidence="3" id="KW-1185">Reference proteome</keyword>
<feature type="signal peptide" evidence="1">
    <location>
        <begin position="1"/>
        <end position="22"/>
    </location>
</feature>
<evidence type="ECO:0000313" key="2">
    <source>
        <dbReference type="EMBL" id="MEH0635882.1"/>
    </source>
</evidence>
<proteinExistence type="predicted"/>
<dbReference type="EMBL" id="JARULZ010000001">
    <property type="protein sequence ID" value="MEH0635882.1"/>
    <property type="molecule type" value="Genomic_DNA"/>
</dbReference>